<protein>
    <submittedName>
        <fullName evidence="2">Uncharacterized protein</fullName>
    </submittedName>
</protein>
<evidence type="ECO:0000313" key="2">
    <source>
        <dbReference type="EMBL" id="TGO81555.1"/>
    </source>
</evidence>
<sequence length="385" mass="43145">MFVAVCESTLYRLTAASLRAKSHESPPPFTAISHPNFSNHGQHYDSTREVNRDKGLGEILTPTEYRNRGIKVIRAIEDALHTIPRQDILFPDWNIRYFNPSGGHGKDSVERLCFGALRNILTDPKHPIDFEGNHWSDFNFHSKEYTNRGFDAEWPQFNCVCNVWVSAKVGTVIVQISDTKTDLDIPGLDTPRLYNSELIYQAWRDAVTANVIGEAPQDRVVSKLTDLKYIIRAPIGNSGTLATMRDVLLSQGVSKDQLESKVTVKRTVDDPSSDEFKMLMGTVNGRAIGRLCADHVESLNGKKVQKIHVWNEFIPSFGALIFELGEDKALTELERGESTRHKGKSTTTQAPSQAPSSSRPPLAAPAKVTRKISERVKNLMKKFQE</sequence>
<evidence type="ECO:0000256" key="1">
    <source>
        <dbReference type="SAM" id="MobiDB-lite"/>
    </source>
</evidence>
<dbReference type="AlphaFoldDB" id="A0A4Z1K6I6"/>
<accession>A0A4Z1K6I6</accession>
<name>A0A4Z1K6I6_9HELO</name>
<reference evidence="2 3" key="1">
    <citation type="submission" date="2017-12" db="EMBL/GenBank/DDBJ databases">
        <title>Comparative genomics of Botrytis spp.</title>
        <authorList>
            <person name="Valero-Jimenez C.A."/>
            <person name="Tapia P."/>
            <person name="Veloso J."/>
            <person name="Silva-Moreno E."/>
            <person name="Staats M."/>
            <person name="Valdes J.H."/>
            <person name="Van Kan J.A.L."/>
        </authorList>
    </citation>
    <scope>NUCLEOTIDE SEQUENCE [LARGE SCALE GENOMIC DNA]</scope>
    <source>
        <strain evidence="2 3">MUCL3349</strain>
    </source>
</reference>
<keyword evidence="3" id="KW-1185">Reference proteome</keyword>
<proteinExistence type="predicted"/>
<organism evidence="2 3">
    <name type="scientific">Botrytis porri</name>
    <dbReference type="NCBI Taxonomy" id="87229"/>
    <lineage>
        <taxon>Eukaryota</taxon>
        <taxon>Fungi</taxon>
        <taxon>Dikarya</taxon>
        <taxon>Ascomycota</taxon>
        <taxon>Pezizomycotina</taxon>
        <taxon>Leotiomycetes</taxon>
        <taxon>Helotiales</taxon>
        <taxon>Sclerotiniaceae</taxon>
        <taxon>Botrytis</taxon>
    </lineage>
</organism>
<gene>
    <name evidence="2" type="ORF">BPOR_1106g00020</name>
</gene>
<dbReference type="Proteomes" id="UP000297280">
    <property type="component" value="Unassembled WGS sequence"/>
</dbReference>
<feature type="compositionally biased region" description="Low complexity" evidence="1">
    <location>
        <begin position="345"/>
        <end position="366"/>
    </location>
</feature>
<comment type="caution">
    <text evidence="2">The sequence shown here is derived from an EMBL/GenBank/DDBJ whole genome shotgun (WGS) entry which is preliminary data.</text>
</comment>
<dbReference type="EMBL" id="PQXO01001100">
    <property type="protein sequence ID" value="TGO81555.1"/>
    <property type="molecule type" value="Genomic_DNA"/>
</dbReference>
<feature type="region of interest" description="Disordered" evidence="1">
    <location>
        <begin position="335"/>
        <end position="369"/>
    </location>
</feature>
<evidence type="ECO:0000313" key="3">
    <source>
        <dbReference type="Proteomes" id="UP000297280"/>
    </source>
</evidence>